<evidence type="ECO:0000256" key="2">
    <source>
        <dbReference type="ARBA" id="ARBA00004752"/>
    </source>
</evidence>
<dbReference type="NCBIfam" id="NF006873">
    <property type="entry name" value="PRK09369.1"/>
    <property type="match status" value="1"/>
</dbReference>
<comment type="pathway">
    <text evidence="2">Cell wall biogenesis; peptidoglycan biosynthesis.</text>
</comment>
<evidence type="ECO:0000313" key="18">
    <source>
        <dbReference type="Proteomes" id="UP000230094"/>
    </source>
</evidence>
<evidence type="ECO:0000256" key="6">
    <source>
        <dbReference type="ARBA" id="ARBA00022960"/>
    </source>
</evidence>
<evidence type="ECO:0000313" key="17">
    <source>
        <dbReference type="EMBL" id="PIR68443.1"/>
    </source>
</evidence>
<dbReference type="GO" id="GO:0005737">
    <property type="term" value="C:cytoplasm"/>
    <property type="evidence" value="ECO:0007669"/>
    <property type="project" value="UniProtKB-SubCell"/>
</dbReference>
<dbReference type="InterPro" id="IPR013792">
    <property type="entry name" value="RNA3'P_cycl/enolpyr_Trfase_a/b"/>
</dbReference>
<dbReference type="EMBL" id="PFCQ01000005">
    <property type="protein sequence ID" value="PIR68443.1"/>
    <property type="molecule type" value="Genomic_DNA"/>
</dbReference>
<evidence type="ECO:0000256" key="13">
    <source>
        <dbReference type="ARBA" id="ARBA00042443"/>
    </source>
</evidence>
<dbReference type="InterPro" id="IPR001986">
    <property type="entry name" value="Enolpyruvate_Tfrase_dom"/>
</dbReference>
<dbReference type="GO" id="GO:0051301">
    <property type="term" value="P:cell division"/>
    <property type="evidence" value="ECO:0007669"/>
    <property type="project" value="UniProtKB-KW"/>
</dbReference>
<comment type="similarity">
    <text evidence="10">Belongs to the EPSP synthase family. MurA subfamily.</text>
</comment>
<evidence type="ECO:0000256" key="5">
    <source>
        <dbReference type="ARBA" id="ARBA00022679"/>
    </source>
</evidence>
<keyword evidence="7" id="KW-0573">Peptidoglycan synthesis</keyword>
<evidence type="ECO:0000256" key="12">
    <source>
        <dbReference type="ARBA" id="ARBA00039754"/>
    </source>
</evidence>
<sequence length="435" mass="48804">MNKSLDFKIEGGRKLSGTAITNISKNSAVVLLCASLLNKQKTVLKRMPRIEEVFRIIEVLNSIDVRTKWKNKSDLEIMPPKKLNLNKLNMQSAVKTRSIIMFLGPLVHLFNNFKIPHAGGCRLGKRTVKPHLYALENFGININTLESSYKVTAKKIKSAEIILYESGDTVTANTIMAAAKIPAKTIIKFASANYQVQDLCYFLEKFGVKIDGVGTTTLTIRGVKDINKAVTYYPSEDPIESMLFLSIAATTKSSLTIKRCPINFLELELLKLEKMGFKYRIIKRYKANNKYTNLVDIKTFPSNLVALEEKIYARPFPGLNIDNLPFFVPIATQAKGKTLIHDWIYEGRALYYKELEKLGANIILADPHRVYIEGPTKLKAAKIICPPALRPAAIILIAMLAAKGTSVLNSVYSINRGYEDLYARLNKLGAKIKRI</sequence>
<dbReference type="SUPFAM" id="SSF55205">
    <property type="entry name" value="EPT/RTPC-like"/>
    <property type="match status" value="1"/>
</dbReference>
<comment type="subcellular location">
    <subcellularLocation>
        <location evidence="1">Cytoplasm</location>
    </subcellularLocation>
</comment>
<dbReference type="InterPro" id="IPR050068">
    <property type="entry name" value="MurA_subfamily"/>
</dbReference>
<keyword evidence="4" id="KW-0132">Cell division</keyword>
<feature type="domain" description="Enolpyruvate transferase" evidence="16">
    <location>
        <begin position="10"/>
        <end position="422"/>
    </location>
</feature>
<keyword evidence="5 17" id="KW-0808">Transferase</keyword>
<keyword evidence="3" id="KW-0963">Cytoplasm</keyword>
<evidence type="ECO:0000256" key="14">
    <source>
        <dbReference type="ARBA" id="ARBA00042842"/>
    </source>
</evidence>
<comment type="catalytic activity">
    <reaction evidence="15">
        <text>phosphoenolpyruvate + UDP-N-acetyl-alpha-D-glucosamine = UDP-N-acetyl-3-O-(1-carboxyvinyl)-alpha-D-glucosamine + phosphate</text>
        <dbReference type="Rhea" id="RHEA:18681"/>
        <dbReference type="ChEBI" id="CHEBI:43474"/>
        <dbReference type="ChEBI" id="CHEBI:57705"/>
        <dbReference type="ChEBI" id="CHEBI:58702"/>
        <dbReference type="ChEBI" id="CHEBI:68483"/>
        <dbReference type="EC" id="2.5.1.7"/>
    </reaction>
</comment>
<dbReference type="InterPro" id="IPR036968">
    <property type="entry name" value="Enolpyruvate_Tfrase_sf"/>
</dbReference>
<name>A0A2H0TBR2_9BACT</name>
<evidence type="ECO:0000256" key="10">
    <source>
        <dbReference type="ARBA" id="ARBA00038367"/>
    </source>
</evidence>
<dbReference type="GO" id="GO:0071555">
    <property type="term" value="P:cell wall organization"/>
    <property type="evidence" value="ECO:0007669"/>
    <property type="project" value="UniProtKB-KW"/>
</dbReference>
<evidence type="ECO:0000256" key="4">
    <source>
        <dbReference type="ARBA" id="ARBA00022618"/>
    </source>
</evidence>
<organism evidence="17 18">
    <name type="scientific">Candidatus Nomurabacteria bacterium CG10_big_fil_rev_8_21_14_0_10_35_16</name>
    <dbReference type="NCBI Taxonomy" id="1974731"/>
    <lineage>
        <taxon>Bacteria</taxon>
        <taxon>Candidatus Nomuraibacteriota</taxon>
    </lineage>
</organism>
<dbReference type="GO" id="GO:0009252">
    <property type="term" value="P:peptidoglycan biosynthetic process"/>
    <property type="evidence" value="ECO:0007669"/>
    <property type="project" value="UniProtKB-KW"/>
</dbReference>
<comment type="caution">
    <text evidence="17">The sequence shown here is derived from an EMBL/GenBank/DDBJ whole genome shotgun (WGS) entry which is preliminary data.</text>
</comment>
<dbReference type="GO" id="GO:0008760">
    <property type="term" value="F:UDP-N-acetylglucosamine 1-carboxyvinyltransferase activity"/>
    <property type="evidence" value="ECO:0007669"/>
    <property type="project" value="UniProtKB-EC"/>
</dbReference>
<dbReference type="PANTHER" id="PTHR43783">
    <property type="entry name" value="UDP-N-ACETYLGLUCOSAMINE 1-CARBOXYVINYLTRANSFERASE"/>
    <property type="match status" value="1"/>
</dbReference>
<evidence type="ECO:0000256" key="7">
    <source>
        <dbReference type="ARBA" id="ARBA00022984"/>
    </source>
</evidence>
<dbReference type="Pfam" id="PF00275">
    <property type="entry name" value="EPSP_synthase"/>
    <property type="match status" value="1"/>
</dbReference>
<evidence type="ECO:0000256" key="9">
    <source>
        <dbReference type="ARBA" id="ARBA00023316"/>
    </source>
</evidence>
<evidence type="ECO:0000256" key="11">
    <source>
        <dbReference type="ARBA" id="ARBA00039108"/>
    </source>
</evidence>
<dbReference type="Gene3D" id="3.65.10.10">
    <property type="entry name" value="Enolpyruvate transferase domain"/>
    <property type="match status" value="2"/>
</dbReference>
<gene>
    <name evidence="17" type="ORF">COU49_01095</name>
</gene>
<dbReference type="PANTHER" id="PTHR43783:SF1">
    <property type="entry name" value="UDP-N-ACETYLGLUCOSAMINE 1-CARBOXYVINYLTRANSFERASE"/>
    <property type="match status" value="1"/>
</dbReference>
<reference evidence="18" key="1">
    <citation type="submission" date="2017-09" db="EMBL/GenBank/DDBJ databases">
        <title>Depth-based differentiation of microbial function through sediment-hosted aquifers and enrichment of novel symbionts in the deep terrestrial subsurface.</title>
        <authorList>
            <person name="Probst A.J."/>
            <person name="Ladd B."/>
            <person name="Jarett J.K."/>
            <person name="Geller-Mcgrath D.E."/>
            <person name="Sieber C.M.K."/>
            <person name="Emerson J.B."/>
            <person name="Anantharaman K."/>
            <person name="Thomas B.C."/>
            <person name="Malmstrom R."/>
            <person name="Stieglmeier M."/>
            <person name="Klingl A."/>
            <person name="Woyke T."/>
            <person name="Ryan C.M."/>
            <person name="Banfield J.F."/>
        </authorList>
    </citation>
    <scope>NUCLEOTIDE SEQUENCE [LARGE SCALE GENOMIC DNA]</scope>
</reference>
<proteinExistence type="inferred from homology"/>
<keyword evidence="8" id="KW-0131">Cell cycle</keyword>
<evidence type="ECO:0000259" key="16">
    <source>
        <dbReference type="Pfam" id="PF00275"/>
    </source>
</evidence>
<dbReference type="AlphaFoldDB" id="A0A2H0TBR2"/>
<dbReference type="Proteomes" id="UP000230094">
    <property type="component" value="Unassembled WGS sequence"/>
</dbReference>
<keyword evidence="6" id="KW-0133">Cell shape</keyword>
<accession>A0A2H0TBR2</accession>
<protein>
    <recommendedName>
        <fullName evidence="12">UDP-N-acetylglucosamine 1-carboxyvinyltransferase</fullName>
        <ecNumber evidence="11">2.5.1.7</ecNumber>
    </recommendedName>
    <alternativeName>
        <fullName evidence="13">Enoylpyruvate transferase</fullName>
    </alternativeName>
    <alternativeName>
        <fullName evidence="14">UDP-N-acetylglucosamine enolpyruvyl transferase</fullName>
    </alternativeName>
</protein>
<evidence type="ECO:0000256" key="15">
    <source>
        <dbReference type="ARBA" id="ARBA00047527"/>
    </source>
</evidence>
<evidence type="ECO:0000256" key="3">
    <source>
        <dbReference type="ARBA" id="ARBA00022490"/>
    </source>
</evidence>
<dbReference type="EC" id="2.5.1.7" evidence="11"/>
<evidence type="ECO:0000256" key="8">
    <source>
        <dbReference type="ARBA" id="ARBA00023306"/>
    </source>
</evidence>
<evidence type="ECO:0000256" key="1">
    <source>
        <dbReference type="ARBA" id="ARBA00004496"/>
    </source>
</evidence>
<keyword evidence="9" id="KW-0961">Cell wall biogenesis/degradation</keyword>
<dbReference type="GO" id="GO:0008360">
    <property type="term" value="P:regulation of cell shape"/>
    <property type="evidence" value="ECO:0007669"/>
    <property type="project" value="UniProtKB-KW"/>
</dbReference>